<evidence type="ECO:0000256" key="1">
    <source>
        <dbReference type="SAM" id="SignalP"/>
    </source>
</evidence>
<evidence type="ECO:0000313" key="2">
    <source>
        <dbReference type="EMBL" id="TWJ15357.1"/>
    </source>
</evidence>
<gene>
    <name evidence="2" type="ORF">LX16_1058</name>
</gene>
<keyword evidence="3" id="KW-1185">Reference proteome</keyword>
<dbReference type="OrthoDB" id="3543254at2"/>
<dbReference type="AlphaFoldDB" id="A0A562VC07"/>
<feature type="signal peptide" evidence="1">
    <location>
        <begin position="1"/>
        <end position="24"/>
    </location>
</feature>
<evidence type="ECO:0000313" key="3">
    <source>
        <dbReference type="Proteomes" id="UP000321617"/>
    </source>
</evidence>
<accession>A0A562VC07</accession>
<dbReference type="Pfam" id="PF19806">
    <property type="entry name" value="DUF6289"/>
    <property type="match status" value="1"/>
</dbReference>
<sequence>MPTLARRLIATAAVAACTTTVAIAAATPAAAIPACRYDYQCTYTWYTDADRDTVAGGMTLFCDGTSDRFGRQTSYLAFHTVQCG</sequence>
<evidence type="ECO:0008006" key="4">
    <source>
        <dbReference type="Google" id="ProtNLM"/>
    </source>
</evidence>
<dbReference type="RefSeq" id="WP_147133903.1">
    <property type="nucleotide sequence ID" value="NZ_BAABIJ010000001.1"/>
</dbReference>
<organism evidence="2 3">
    <name type="scientific">Stackebrandtia albiflava</name>
    <dbReference type="NCBI Taxonomy" id="406432"/>
    <lineage>
        <taxon>Bacteria</taxon>
        <taxon>Bacillati</taxon>
        <taxon>Actinomycetota</taxon>
        <taxon>Actinomycetes</taxon>
        <taxon>Glycomycetales</taxon>
        <taxon>Glycomycetaceae</taxon>
        <taxon>Stackebrandtia</taxon>
    </lineage>
</organism>
<name>A0A562VC07_9ACTN</name>
<proteinExistence type="predicted"/>
<dbReference type="Proteomes" id="UP000321617">
    <property type="component" value="Unassembled WGS sequence"/>
</dbReference>
<protein>
    <recommendedName>
        <fullName evidence="4">Peptidase inhibitor family I36</fullName>
    </recommendedName>
</protein>
<reference evidence="2 3" key="1">
    <citation type="journal article" date="2013" name="Stand. Genomic Sci.">
        <title>Genomic Encyclopedia of Type Strains, Phase I: The one thousand microbial genomes (KMG-I) project.</title>
        <authorList>
            <person name="Kyrpides N.C."/>
            <person name="Woyke T."/>
            <person name="Eisen J.A."/>
            <person name="Garrity G."/>
            <person name="Lilburn T.G."/>
            <person name="Beck B.J."/>
            <person name="Whitman W.B."/>
            <person name="Hugenholtz P."/>
            <person name="Klenk H.P."/>
        </authorList>
    </citation>
    <scope>NUCLEOTIDE SEQUENCE [LARGE SCALE GENOMIC DNA]</scope>
    <source>
        <strain evidence="2 3">DSM 45044</strain>
    </source>
</reference>
<keyword evidence="1" id="KW-0732">Signal</keyword>
<comment type="caution">
    <text evidence="2">The sequence shown here is derived from an EMBL/GenBank/DDBJ whole genome shotgun (WGS) entry which is preliminary data.</text>
</comment>
<dbReference type="EMBL" id="VLLL01000005">
    <property type="protein sequence ID" value="TWJ15357.1"/>
    <property type="molecule type" value="Genomic_DNA"/>
</dbReference>
<dbReference type="InterPro" id="IPR046256">
    <property type="entry name" value="DUF6289"/>
</dbReference>
<feature type="chain" id="PRO_5022238649" description="Peptidase inhibitor family I36" evidence="1">
    <location>
        <begin position="25"/>
        <end position="84"/>
    </location>
</feature>